<dbReference type="WBParaSite" id="nRc.2.0.1.t37547-RA">
    <property type="protein sequence ID" value="nRc.2.0.1.t37547-RA"/>
    <property type="gene ID" value="nRc.2.0.1.g37547"/>
</dbReference>
<accession>A0A915KFP7</accession>
<evidence type="ECO:0000313" key="1">
    <source>
        <dbReference type="Proteomes" id="UP000887565"/>
    </source>
</evidence>
<protein>
    <submittedName>
        <fullName evidence="2">Uncharacterized protein</fullName>
    </submittedName>
</protein>
<organism evidence="1 2">
    <name type="scientific">Romanomermis culicivorax</name>
    <name type="common">Nematode worm</name>
    <dbReference type="NCBI Taxonomy" id="13658"/>
    <lineage>
        <taxon>Eukaryota</taxon>
        <taxon>Metazoa</taxon>
        <taxon>Ecdysozoa</taxon>
        <taxon>Nematoda</taxon>
        <taxon>Enoplea</taxon>
        <taxon>Dorylaimia</taxon>
        <taxon>Mermithida</taxon>
        <taxon>Mermithoidea</taxon>
        <taxon>Mermithidae</taxon>
        <taxon>Romanomermis</taxon>
    </lineage>
</organism>
<dbReference type="AlphaFoldDB" id="A0A915KFP7"/>
<keyword evidence="1" id="KW-1185">Reference proteome</keyword>
<evidence type="ECO:0000313" key="2">
    <source>
        <dbReference type="WBParaSite" id="nRc.2.0.1.t37547-RA"/>
    </source>
</evidence>
<reference evidence="2" key="1">
    <citation type="submission" date="2022-11" db="UniProtKB">
        <authorList>
            <consortium name="WormBaseParasite"/>
        </authorList>
    </citation>
    <scope>IDENTIFICATION</scope>
</reference>
<sequence>MDFILKMPLMRWALRARLRGSTSLRNKLEPENETACDALDQLSTGAARITNNIPTAQTIDQIMSAISDQFQAQQLRVQREIQEQAKATNTRFAALPEQMQQLILTTAATTNAHNTPT</sequence>
<proteinExistence type="predicted"/>
<name>A0A915KFP7_ROMCU</name>
<dbReference type="Proteomes" id="UP000887565">
    <property type="component" value="Unplaced"/>
</dbReference>